<accession>A0ABT1Q1G5</accession>
<name>A0ABT1Q1G5_9ACTN</name>
<dbReference type="EMBL" id="JANFNG010000025">
    <property type="protein sequence ID" value="MCQ4083776.1"/>
    <property type="molecule type" value="Genomic_DNA"/>
</dbReference>
<dbReference type="RefSeq" id="WP_255922772.1">
    <property type="nucleotide sequence ID" value="NZ_JANFNG010000025.1"/>
</dbReference>
<reference evidence="1" key="1">
    <citation type="submission" date="2022-06" db="EMBL/GenBank/DDBJ databases">
        <title>Draft genome sequence of Streptomyces sp. RB6PN25 isolated from peat swamp forest in Thailand.</title>
        <authorList>
            <person name="Duangmal K."/>
            <person name="Klaysubun C."/>
        </authorList>
    </citation>
    <scope>NUCLEOTIDE SEQUENCE</scope>
    <source>
        <strain evidence="1">RB6PN25</strain>
    </source>
</reference>
<evidence type="ECO:0000313" key="1">
    <source>
        <dbReference type="EMBL" id="MCQ4083776.1"/>
    </source>
</evidence>
<proteinExistence type="predicted"/>
<keyword evidence="2" id="KW-1185">Reference proteome</keyword>
<protein>
    <submittedName>
        <fullName evidence="1">Uncharacterized protein</fullName>
    </submittedName>
</protein>
<organism evidence="1 2">
    <name type="scientific">Streptomyces humicola</name>
    <dbReference type="NCBI Taxonomy" id="2953240"/>
    <lineage>
        <taxon>Bacteria</taxon>
        <taxon>Bacillati</taxon>
        <taxon>Actinomycetota</taxon>
        <taxon>Actinomycetes</taxon>
        <taxon>Kitasatosporales</taxon>
        <taxon>Streptomycetaceae</taxon>
        <taxon>Streptomyces</taxon>
    </lineage>
</organism>
<comment type="caution">
    <text evidence="1">The sequence shown here is derived from an EMBL/GenBank/DDBJ whole genome shotgun (WGS) entry which is preliminary data.</text>
</comment>
<gene>
    <name evidence="1" type="ORF">NGB36_25075</name>
</gene>
<sequence length="76" mass="7878">MRIELTWPRADAADRTLSVAVPEIPVTDLLRRAVTSAEPVVSSAAATAGAGVLVQLALPFAVRLARQTLNEGPGTA</sequence>
<dbReference type="Proteomes" id="UP001057702">
    <property type="component" value="Unassembled WGS sequence"/>
</dbReference>
<evidence type="ECO:0000313" key="2">
    <source>
        <dbReference type="Proteomes" id="UP001057702"/>
    </source>
</evidence>